<name>A5MYY9_CLOK5</name>
<keyword evidence="4" id="KW-1185">Reference proteome</keyword>
<accession>A5MYY9</accession>
<dbReference type="HOGENOM" id="CLU_155837_2_0_9"/>
<dbReference type="SUPFAM" id="SSF143120">
    <property type="entry name" value="YefM-like"/>
    <property type="match status" value="1"/>
</dbReference>
<evidence type="ECO:0000313" key="4">
    <source>
        <dbReference type="Proteomes" id="UP000002411"/>
    </source>
</evidence>
<dbReference type="Pfam" id="PF02604">
    <property type="entry name" value="PhdYeFM_antitox"/>
    <property type="match status" value="1"/>
</dbReference>
<dbReference type="KEGG" id="ckl:CKL_2073"/>
<dbReference type="Gene3D" id="3.40.1620.10">
    <property type="entry name" value="YefM-like domain"/>
    <property type="match status" value="1"/>
</dbReference>
<comment type="similarity">
    <text evidence="1 2">Belongs to the phD/YefM antitoxin family.</text>
</comment>
<evidence type="ECO:0000256" key="2">
    <source>
        <dbReference type="RuleBase" id="RU362080"/>
    </source>
</evidence>
<gene>
    <name evidence="3" type="ordered locus">CKL_2073</name>
</gene>
<evidence type="ECO:0000256" key="1">
    <source>
        <dbReference type="ARBA" id="ARBA00009981"/>
    </source>
</evidence>
<dbReference type="eggNOG" id="COG2161">
    <property type="taxonomic scope" value="Bacteria"/>
</dbReference>
<dbReference type="RefSeq" id="WP_012102411.1">
    <property type="nucleotide sequence ID" value="NC_009706.1"/>
</dbReference>
<dbReference type="InterPro" id="IPR036165">
    <property type="entry name" value="YefM-like_sf"/>
</dbReference>
<sequence length="85" mass="9626">MKTFNVTSVRSDIYNIINQTIVNSEPIQITSKNGDVVMLSLKDWEAIQETLNLVSIPGMKESILEGKKELVEECKTLEDIGWNIE</sequence>
<dbReference type="AlphaFoldDB" id="A5MYY9"/>
<dbReference type="STRING" id="431943.CKL_2073"/>
<proteinExistence type="inferred from homology"/>
<organism evidence="3 4">
    <name type="scientific">Clostridium kluyveri (strain ATCC 8527 / DSM 555 / NBRC 12016 / NCIMB 10680 / K1)</name>
    <dbReference type="NCBI Taxonomy" id="431943"/>
    <lineage>
        <taxon>Bacteria</taxon>
        <taxon>Bacillati</taxon>
        <taxon>Bacillota</taxon>
        <taxon>Clostridia</taxon>
        <taxon>Eubacteriales</taxon>
        <taxon>Clostridiaceae</taxon>
        <taxon>Clostridium</taxon>
    </lineage>
</organism>
<dbReference type="Proteomes" id="UP000002411">
    <property type="component" value="Chromosome"/>
</dbReference>
<protein>
    <recommendedName>
        <fullName evidence="2">Antitoxin</fullName>
    </recommendedName>
</protein>
<evidence type="ECO:0000313" key="3">
    <source>
        <dbReference type="EMBL" id="EDK34085.1"/>
    </source>
</evidence>
<reference evidence="3 4" key="1">
    <citation type="journal article" date="2008" name="Proc. Natl. Acad. Sci. U.S.A.">
        <title>The genome of Clostridium kluyveri, a strict anaerobe with unique metabolic features.</title>
        <authorList>
            <person name="Seedorf H."/>
            <person name="Fricke W.F."/>
            <person name="Veith B."/>
            <person name="Brueggemann H."/>
            <person name="Liesegang H."/>
            <person name="Strittmatter A."/>
            <person name="Miethke M."/>
            <person name="Buckel W."/>
            <person name="Hinderberger J."/>
            <person name="Li F."/>
            <person name="Hagemeier C."/>
            <person name="Thauer R.K."/>
            <person name="Gottschalk G."/>
        </authorList>
    </citation>
    <scope>NUCLEOTIDE SEQUENCE [LARGE SCALE GENOMIC DNA]</scope>
    <source>
        <strain evidence="4">ATCC 8527 / DSM 555 / NCIMB 10680</strain>
    </source>
</reference>
<dbReference type="InterPro" id="IPR006442">
    <property type="entry name" value="Antitoxin_Phd/YefM"/>
</dbReference>
<dbReference type="EMBL" id="CP000673">
    <property type="protein sequence ID" value="EDK34085.1"/>
    <property type="molecule type" value="Genomic_DNA"/>
</dbReference>
<comment type="function">
    <text evidence="2">Antitoxin component of a type II toxin-antitoxin (TA) system.</text>
</comment>